<accession>A0A345DQS5</accession>
<dbReference type="RefSeq" id="WP_114565162.1">
    <property type="nucleotide sequence ID" value="NZ_CP031088.1"/>
</dbReference>
<sequence length="78" mass="9548">MYCRKVKDILERRQEIYNLKQIITEKNKEIALLKIRIINDNESNCEVFEKGHKLQKENEKLKNDFKHYLLDLDIENKK</sequence>
<organism evidence="1 2">
    <name type="scientific">Spiroplasma phoeniceum P40</name>
    <dbReference type="NCBI Taxonomy" id="1276259"/>
    <lineage>
        <taxon>Bacteria</taxon>
        <taxon>Bacillati</taxon>
        <taxon>Mycoplasmatota</taxon>
        <taxon>Mollicutes</taxon>
        <taxon>Entomoplasmatales</taxon>
        <taxon>Spiroplasmataceae</taxon>
        <taxon>Spiroplasma</taxon>
    </lineage>
</organism>
<gene>
    <name evidence="1" type="ORF">SDAV_001603</name>
</gene>
<dbReference type="KEGG" id="sphh:SDAV_001603"/>
<name>A0A345DQS5_9MOLU</name>
<reference evidence="2" key="1">
    <citation type="submission" date="2018-07" db="EMBL/GenBank/DDBJ databases">
        <title>Complete Genome Sequence of Spiroplasma phoeniceum.</title>
        <authorList>
            <person name="Davis R.E."/>
            <person name="Shao J.Y."/>
            <person name="Zhao Y."/>
            <person name="Silver A."/>
            <person name="Stump z."/>
            <person name="Gasparich G."/>
        </authorList>
    </citation>
    <scope>NUCLEOTIDE SEQUENCE [LARGE SCALE GENOMIC DNA]</scope>
    <source>
        <strain evidence="2">P40</strain>
    </source>
</reference>
<dbReference type="Proteomes" id="UP000253689">
    <property type="component" value="Chromosome"/>
</dbReference>
<dbReference type="AlphaFoldDB" id="A0A345DQS5"/>
<keyword evidence="2" id="KW-1185">Reference proteome</keyword>
<proteinExistence type="predicted"/>
<protein>
    <submittedName>
        <fullName evidence="1">Uncharacterized protein</fullName>
    </submittedName>
</protein>
<evidence type="ECO:0000313" key="2">
    <source>
        <dbReference type="Proteomes" id="UP000253689"/>
    </source>
</evidence>
<dbReference type="EMBL" id="CP031088">
    <property type="protein sequence ID" value="AXF96566.1"/>
    <property type="molecule type" value="Genomic_DNA"/>
</dbReference>
<evidence type="ECO:0000313" key="1">
    <source>
        <dbReference type="EMBL" id="AXF96566.1"/>
    </source>
</evidence>